<dbReference type="EMBL" id="UXUI01009273">
    <property type="protein sequence ID" value="VDD93371.1"/>
    <property type="molecule type" value="Genomic_DNA"/>
</dbReference>
<evidence type="ECO:0000256" key="7">
    <source>
        <dbReference type="SAM" id="MobiDB-lite"/>
    </source>
</evidence>
<feature type="compositionally biased region" description="Low complexity" evidence="7">
    <location>
        <begin position="540"/>
        <end position="555"/>
    </location>
</feature>
<evidence type="ECO:0000256" key="5">
    <source>
        <dbReference type="ARBA" id="ARBA00023163"/>
    </source>
</evidence>
<dbReference type="Pfam" id="PF08517">
    <property type="entry name" value="AXH"/>
    <property type="match status" value="1"/>
</dbReference>
<dbReference type="OrthoDB" id="10000452at2759"/>
<dbReference type="PANTHER" id="PTHR13392:SF13">
    <property type="entry name" value="AXH DOMAIN-CONTAINING PROTEIN"/>
    <property type="match status" value="1"/>
</dbReference>
<comment type="subcellular location">
    <subcellularLocation>
        <location evidence="1">Nucleus</location>
    </subcellularLocation>
</comment>
<evidence type="ECO:0000256" key="6">
    <source>
        <dbReference type="ARBA" id="ARBA00023242"/>
    </source>
</evidence>
<keyword evidence="10" id="KW-1185">Reference proteome</keyword>
<feature type="domain" description="AXH" evidence="8">
    <location>
        <begin position="350"/>
        <end position="481"/>
    </location>
</feature>
<sequence length="562" mass="59398">MMGGARRHDLEVEMDEAASRSYGEILAAVDGYKLRGLRSIASAVPPSQPLQLAVHSTSTLHQSPPGTSFSLLQQTVLQQPAGWNPVDLQSLYPAQPLRFGRTVNQPAPSASGDLVAPHPLISASSSAATASSLTGIAANSVSQLVSPTAGLPFEHIQRYLVHLQQQQLSTQMLAQTALRGVTSLPPLSAQLRNALGQPVSPFPPNAAAMAAAAAAAAAQQQQQRLPAPIPTTVRTGTPISPTPGTSGLQAGKIAGDTSPLVPSAFTQNVLCVSGKGATACGSFSSPSPDELSSGKSGVRSRQNASQTSSLMLPPPVPRTRNPSLALSSCVPQRQRQSALPYQRPPQFASESLPVHSYHPSHFMKGTVIQLQSGQLKRVEDMSTDDFVHSAAMNTDLILCYSTVRSIQNAGKERRVIVTFFVERQKAEVSIEAGVEHPYFVVNHGWASCNPEKTRNSYGLTCRQLQIGDVCIAVYDAGKEETTSSCKASGIDTPVVPGSSTTSVGDDGSDRTVSAEFDGQCKQQDDDNKFWRSSIMQPPTSGNNSQSSSDGISQVSAREQANP</sequence>
<dbReference type="InterPro" id="IPR043404">
    <property type="entry name" value="ATAXIN1-like"/>
</dbReference>
<dbReference type="InterPro" id="IPR003652">
    <property type="entry name" value="Ataxin_AXH_dom"/>
</dbReference>
<dbReference type="PANTHER" id="PTHR13392">
    <property type="entry name" value="ATAXIN 1"/>
    <property type="match status" value="1"/>
</dbReference>
<protein>
    <submittedName>
        <fullName evidence="11">AXH domain-containing protein</fullName>
    </submittedName>
</protein>
<feature type="region of interest" description="Disordered" evidence="7">
    <location>
        <begin position="281"/>
        <end position="324"/>
    </location>
</feature>
<feature type="compositionally biased region" description="Polar residues" evidence="7">
    <location>
        <begin position="299"/>
        <end position="310"/>
    </location>
</feature>
<keyword evidence="4" id="KW-0238">DNA-binding</keyword>
<dbReference type="STRING" id="51028.A0A0N4VDF5"/>
<name>A0A0N4VDF5_ENTVE</name>
<evidence type="ECO:0000313" key="10">
    <source>
        <dbReference type="Proteomes" id="UP000274131"/>
    </source>
</evidence>
<proteinExistence type="predicted"/>
<dbReference type="GO" id="GO:0006355">
    <property type="term" value="P:regulation of DNA-templated transcription"/>
    <property type="evidence" value="ECO:0007669"/>
    <property type="project" value="InterPro"/>
</dbReference>
<dbReference type="SMART" id="SM00536">
    <property type="entry name" value="AXH"/>
    <property type="match status" value="1"/>
</dbReference>
<keyword evidence="5" id="KW-0804">Transcription</keyword>
<evidence type="ECO:0000259" key="8">
    <source>
        <dbReference type="PROSITE" id="PS51148"/>
    </source>
</evidence>
<gene>
    <name evidence="9" type="ORF">EVEC_LOCUS8122</name>
</gene>
<dbReference type="GO" id="GO:0005634">
    <property type="term" value="C:nucleus"/>
    <property type="evidence" value="ECO:0007669"/>
    <property type="project" value="UniProtKB-SubCell"/>
</dbReference>
<dbReference type="AlphaFoldDB" id="A0A0N4VDF5"/>
<keyword evidence="3" id="KW-0805">Transcription regulation</keyword>
<dbReference type="WBParaSite" id="EVEC_0000863801-mRNA-1">
    <property type="protein sequence ID" value="EVEC_0000863801-mRNA-1"/>
    <property type="gene ID" value="EVEC_0000863801"/>
</dbReference>
<keyword evidence="6" id="KW-0539">Nucleus</keyword>
<evidence type="ECO:0000256" key="2">
    <source>
        <dbReference type="ARBA" id="ARBA00022491"/>
    </source>
</evidence>
<accession>A0A0N4VDF5</accession>
<evidence type="ECO:0000313" key="9">
    <source>
        <dbReference type="EMBL" id="VDD93371.1"/>
    </source>
</evidence>
<evidence type="ECO:0000256" key="1">
    <source>
        <dbReference type="ARBA" id="ARBA00004123"/>
    </source>
</evidence>
<evidence type="ECO:0000313" key="11">
    <source>
        <dbReference type="WBParaSite" id="EVEC_0000863801-mRNA-1"/>
    </source>
</evidence>
<dbReference type="GO" id="GO:0003677">
    <property type="term" value="F:DNA binding"/>
    <property type="evidence" value="ECO:0007669"/>
    <property type="project" value="UniProtKB-KW"/>
</dbReference>
<reference evidence="11" key="1">
    <citation type="submission" date="2016-04" db="UniProtKB">
        <authorList>
            <consortium name="WormBaseParasite"/>
        </authorList>
    </citation>
    <scope>IDENTIFICATION</scope>
</reference>
<dbReference type="GO" id="GO:0003723">
    <property type="term" value="F:RNA binding"/>
    <property type="evidence" value="ECO:0007669"/>
    <property type="project" value="InterPro"/>
</dbReference>
<reference evidence="9 10" key="2">
    <citation type="submission" date="2018-10" db="EMBL/GenBank/DDBJ databases">
        <authorList>
            <consortium name="Pathogen Informatics"/>
        </authorList>
    </citation>
    <scope>NUCLEOTIDE SEQUENCE [LARGE SCALE GENOMIC DNA]</scope>
</reference>
<feature type="region of interest" description="Disordered" evidence="7">
    <location>
        <begin position="482"/>
        <end position="562"/>
    </location>
</feature>
<organism evidence="11">
    <name type="scientific">Enterobius vermicularis</name>
    <name type="common">Human pinworm</name>
    <dbReference type="NCBI Taxonomy" id="51028"/>
    <lineage>
        <taxon>Eukaryota</taxon>
        <taxon>Metazoa</taxon>
        <taxon>Ecdysozoa</taxon>
        <taxon>Nematoda</taxon>
        <taxon>Chromadorea</taxon>
        <taxon>Rhabditida</taxon>
        <taxon>Spirurina</taxon>
        <taxon>Oxyuridomorpha</taxon>
        <taxon>Oxyuroidea</taxon>
        <taxon>Oxyuridae</taxon>
        <taxon>Enterobius</taxon>
    </lineage>
</organism>
<evidence type="ECO:0000256" key="4">
    <source>
        <dbReference type="ARBA" id="ARBA00023125"/>
    </source>
</evidence>
<feature type="compositionally biased region" description="Low complexity" evidence="7">
    <location>
        <begin position="282"/>
        <end position="296"/>
    </location>
</feature>
<keyword evidence="2" id="KW-0678">Repressor</keyword>
<dbReference type="SUPFAM" id="SSF102031">
    <property type="entry name" value="AXH domain"/>
    <property type="match status" value="1"/>
</dbReference>
<dbReference type="InterPro" id="IPR036096">
    <property type="entry name" value="Ataxin_AXH_dom_sf"/>
</dbReference>
<evidence type="ECO:0000256" key="3">
    <source>
        <dbReference type="ARBA" id="ARBA00023015"/>
    </source>
</evidence>
<dbReference type="PROSITE" id="PS51148">
    <property type="entry name" value="AXH"/>
    <property type="match status" value="1"/>
</dbReference>
<dbReference type="Proteomes" id="UP000274131">
    <property type="component" value="Unassembled WGS sequence"/>
</dbReference>